<evidence type="ECO:0000256" key="15">
    <source>
        <dbReference type="HAMAP-Rule" id="MF_00688"/>
    </source>
</evidence>
<keyword evidence="2 15" id="KW-0963">Cytoplasm</keyword>
<dbReference type="PANTHER" id="PTHR30098">
    <property type="entry name" value="LEUCYL/PHENYLALANYL-TRNA--PROTEIN TRANSFERASE"/>
    <property type="match status" value="1"/>
</dbReference>
<evidence type="ECO:0000256" key="9">
    <source>
        <dbReference type="ARBA" id="ARBA00061535"/>
    </source>
</evidence>
<evidence type="ECO:0000256" key="5">
    <source>
        <dbReference type="ARBA" id="ARBA00050607"/>
    </source>
</evidence>
<dbReference type="FunFam" id="3.30.70.3550:FF:000001">
    <property type="entry name" value="Leucyl/phenylalanyl-tRNA--protein transferase"/>
    <property type="match status" value="1"/>
</dbReference>
<name>A0A858Q8R2_9GAMM</name>
<organism evidence="16 17">
    <name type="scientific">Methylococcus geothermalis</name>
    <dbReference type="NCBI Taxonomy" id="2681310"/>
    <lineage>
        <taxon>Bacteria</taxon>
        <taxon>Pseudomonadati</taxon>
        <taxon>Pseudomonadota</taxon>
        <taxon>Gammaproteobacteria</taxon>
        <taxon>Methylococcales</taxon>
        <taxon>Methylococcaceae</taxon>
        <taxon>Methylococcus</taxon>
    </lineage>
</organism>
<comment type="catalytic activity">
    <reaction evidence="7 15">
        <text>N-terminal L-lysyl-[protein] + L-leucyl-tRNA(Leu) = N-terminal L-leucyl-L-lysyl-[protein] + tRNA(Leu) + H(+)</text>
        <dbReference type="Rhea" id="RHEA:12340"/>
        <dbReference type="Rhea" id="RHEA-COMP:9613"/>
        <dbReference type="Rhea" id="RHEA-COMP:9622"/>
        <dbReference type="Rhea" id="RHEA-COMP:12670"/>
        <dbReference type="Rhea" id="RHEA-COMP:12671"/>
        <dbReference type="ChEBI" id="CHEBI:15378"/>
        <dbReference type="ChEBI" id="CHEBI:65249"/>
        <dbReference type="ChEBI" id="CHEBI:78442"/>
        <dbReference type="ChEBI" id="CHEBI:78494"/>
        <dbReference type="ChEBI" id="CHEBI:133043"/>
        <dbReference type="EC" id="2.3.2.6"/>
    </reaction>
</comment>
<dbReference type="GO" id="GO:0008914">
    <property type="term" value="F:leucyl-tRNA--protein transferase activity"/>
    <property type="evidence" value="ECO:0007669"/>
    <property type="project" value="UniProtKB-UniRule"/>
</dbReference>
<accession>A0A858Q8R2</accession>
<evidence type="ECO:0000256" key="6">
    <source>
        <dbReference type="ARBA" id="ARBA00050652"/>
    </source>
</evidence>
<protein>
    <recommendedName>
        <fullName evidence="11 15">Leucyl/phenylalanyl-tRNA--protein transferase</fullName>
        <ecNumber evidence="10 15">2.3.2.6</ecNumber>
    </recommendedName>
    <alternativeName>
        <fullName evidence="12 15">L/F-transferase</fullName>
    </alternativeName>
    <alternativeName>
        <fullName evidence="13 15">Leucyltransferase</fullName>
    </alternativeName>
    <alternativeName>
        <fullName evidence="14 15">Phenyalanyltransferase</fullName>
    </alternativeName>
</protein>
<keyword evidence="3 15" id="KW-0808">Transferase</keyword>
<dbReference type="InterPro" id="IPR004616">
    <property type="entry name" value="Leu/Phe-tRNA_Trfase"/>
</dbReference>
<evidence type="ECO:0000256" key="7">
    <source>
        <dbReference type="ARBA" id="ARBA00051538"/>
    </source>
</evidence>
<dbReference type="InterPro" id="IPR042221">
    <property type="entry name" value="Leu/Phe-tRNA_Trfase_N"/>
</dbReference>
<evidence type="ECO:0000256" key="4">
    <source>
        <dbReference type="ARBA" id="ARBA00023315"/>
    </source>
</evidence>
<dbReference type="RefSeq" id="WP_169603492.1">
    <property type="nucleotide sequence ID" value="NZ_CP046565.1"/>
</dbReference>
<dbReference type="NCBIfam" id="TIGR00667">
    <property type="entry name" value="aat"/>
    <property type="match status" value="1"/>
</dbReference>
<evidence type="ECO:0000313" key="16">
    <source>
        <dbReference type="EMBL" id="QJD30217.1"/>
    </source>
</evidence>
<evidence type="ECO:0000313" key="17">
    <source>
        <dbReference type="Proteomes" id="UP000503004"/>
    </source>
</evidence>
<dbReference type="GO" id="GO:0005737">
    <property type="term" value="C:cytoplasm"/>
    <property type="evidence" value="ECO:0007669"/>
    <property type="project" value="UniProtKB-SubCell"/>
</dbReference>
<dbReference type="Pfam" id="PF03588">
    <property type="entry name" value="Leu_Phe_trans"/>
    <property type="match status" value="1"/>
</dbReference>
<comment type="subcellular location">
    <subcellularLocation>
        <location evidence="1 15">Cytoplasm</location>
    </subcellularLocation>
</comment>
<gene>
    <name evidence="15" type="primary">aat</name>
    <name evidence="16" type="ORF">GNH96_09715</name>
</gene>
<comment type="catalytic activity">
    <reaction evidence="6 15">
        <text>N-terminal L-arginyl-[protein] + L-leucyl-tRNA(Leu) = N-terminal L-leucyl-L-arginyl-[protein] + tRNA(Leu) + H(+)</text>
        <dbReference type="Rhea" id="RHEA:50416"/>
        <dbReference type="Rhea" id="RHEA-COMP:9613"/>
        <dbReference type="Rhea" id="RHEA-COMP:9622"/>
        <dbReference type="Rhea" id="RHEA-COMP:12672"/>
        <dbReference type="Rhea" id="RHEA-COMP:12673"/>
        <dbReference type="ChEBI" id="CHEBI:15378"/>
        <dbReference type="ChEBI" id="CHEBI:64719"/>
        <dbReference type="ChEBI" id="CHEBI:78442"/>
        <dbReference type="ChEBI" id="CHEBI:78494"/>
        <dbReference type="ChEBI" id="CHEBI:133044"/>
        <dbReference type="EC" id="2.3.2.6"/>
    </reaction>
</comment>
<evidence type="ECO:0000256" key="14">
    <source>
        <dbReference type="ARBA" id="ARBA00083640"/>
    </source>
</evidence>
<evidence type="ECO:0000256" key="8">
    <source>
        <dbReference type="ARBA" id="ARBA00054043"/>
    </source>
</evidence>
<comment type="function">
    <text evidence="8 15">Functions in the N-end rule pathway of protein degradation where it conjugates Leu, Phe and, less efficiently, Met from aminoacyl-tRNAs to the N-termini of proteins containing an N-terminal arginine or lysine.</text>
</comment>
<dbReference type="InterPro" id="IPR016181">
    <property type="entry name" value="Acyl_CoA_acyltransferase"/>
</dbReference>
<dbReference type="EMBL" id="CP046565">
    <property type="protein sequence ID" value="QJD30217.1"/>
    <property type="molecule type" value="Genomic_DNA"/>
</dbReference>
<proteinExistence type="inferred from homology"/>
<dbReference type="SUPFAM" id="SSF55729">
    <property type="entry name" value="Acyl-CoA N-acyltransferases (Nat)"/>
    <property type="match status" value="1"/>
</dbReference>
<keyword evidence="4 15" id="KW-0012">Acyltransferase</keyword>
<dbReference type="InterPro" id="IPR042203">
    <property type="entry name" value="Leu/Phe-tRNA_Trfase_C"/>
</dbReference>
<dbReference type="KEGG" id="metu:GNH96_09715"/>
<evidence type="ECO:0000256" key="13">
    <source>
        <dbReference type="ARBA" id="ARBA00077165"/>
    </source>
</evidence>
<evidence type="ECO:0000256" key="12">
    <source>
        <dbReference type="ARBA" id="ARBA00077136"/>
    </source>
</evidence>
<dbReference type="HAMAP" id="MF_00688">
    <property type="entry name" value="Leu_Phe_trans"/>
    <property type="match status" value="1"/>
</dbReference>
<evidence type="ECO:0000256" key="3">
    <source>
        <dbReference type="ARBA" id="ARBA00022679"/>
    </source>
</evidence>
<dbReference type="GO" id="GO:0030163">
    <property type="term" value="P:protein catabolic process"/>
    <property type="evidence" value="ECO:0007669"/>
    <property type="project" value="UniProtKB-UniRule"/>
</dbReference>
<dbReference type="Gene3D" id="3.40.630.70">
    <property type="entry name" value="Leucyl/phenylalanyl-tRNA-protein transferase, C-terminal domain"/>
    <property type="match status" value="1"/>
</dbReference>
<dbReference type="EC" id="2.3.2.6" evidence="10 15"/>
<comment type="catalytic activity">
    <reaction evidence="5 15">
        <text>L-phenylalanyl-tRNA(Phe) + an N-terminal L-alpha-aminoacyl-[protein] = an N-terminal L-phenylalanyl-L-alpha-aminoacyl-[protein] + tRNA(Phe)</text>
        <dbReference type="Rhea" id="RHEA:43632"/>
        <dbReference type="Rhea" id="RHEA-COMP:9668"/>
        <dbReference type="Rhea" id="RHEA-COMP:9699"/>
        <dbReference type="Rhea" id="RHEA-COMP:10636"/>
        <dbReference type="Rhea" id="RHEA-COMP:10637"/>
        <dbReference type="ChEBI" id="CHEBI:78442"/>
        <dbReference type="ChEBI" id="CHEBI:78531"/>
        <dbReference type="ChEBI" id="CHEBI:78597"/>
        <dbReference type="ChEBI" id="CHEBI:83561"/>
        <dbReference type="EC" id="2.3.2.6"/>
    </reaction>
</comment>
<dbReference type="Proteomes" id="UP000503004">
    <property type="component" value="Chromosome"/>
</dbReference>
<evidence type="ECO:0000256" key="1">
    <source>
        <dbReference type="ARBA" id="ARBA00004496"/>
    </source>
</evidence>
<dbReference type="Gene3D" id="3.30.70.3550">
    <property type="entry name" value="Leucyl/phenylalanyl-tRNA-protein transferase, N-terminal domain"/>
    <property type="match status" value="1"/>
</dbReference>
<evidence type="ECO:0000256" key="11">
    <source>
        <dbReference type="ARBA" id="ARBA00074372"/>
    </source>
</evidence>
<reference evidence="17" key="1">
    <citation type="submission" date="2019-12" db="EMBL/GenBank/DDBJ databases">
        <authorList>
            <person name="Awala S.I."/>
            <person name="Rhee S.K."/>
        </authorList>
    </citation>
    <scope>NUCLEOTIDE SEQUENCE [LARGE SCALE GENOMIC DNA]</scope>
    <source>
        <strain evidence="17">IM1</strain>
    </source>
</reference>
<comment type="similarity">
    <text evidence="9 15">Belongs to the L/F-transferase family.</text>
</comment>
<sequence length="235" mass="26621">MLTLIDPNNERQEFPPAERALKEPNGLLAVGGSLSVARLERAYRRGIFPWYGDGDPILWWSPDPRLVLLPENLRISRSLRKALRRQLFQFSFDRAFDAVITACAEPRRESEGTWLTAEMQSAYVAFHRAGFAHSFEAWQDGRLVGGLYGVAMGRIYYGESMFHRVTDASKAALVFAVACLSNWGYRMIDCQVYSSHLASLGASSVPRSQFEAWVGRYSEMPVHPDAWQRAPENFP</sequence>
<keyword evidence="17" id="KW-1185">Reference proteome</keyword>
<dbReference type="AlphaFoldDB" id="A0A858Q8R2"/>
<evidence type="ECO:0000256" key="2">
    <source>
        <dbReference type="ARBA" id="ARBA00022490"/>
    </source>
</evidence>
<evidence type="ECO:0000256" key="10">
    <source>
        <dbReference type="ARBA" id="ARBA00066767"/>
    </source>
</evidence>
<dbReference type="PANTHER" id="PTHR30098:SF2">
    <property type="entry name" value="LEUCYL_PHENYLALANYL-TRNA--PROTEIN TRANSFERASE"/>
    <property type="match status" value="1"/>
</dbReference>